<dbReference type="Pfam" id="PF00908">
    <property type="entry name" value="dTDP_sugar_isom"/>
    <property type="match status" value="1"/>
</dbReference>
<name>A0ABY8BPH2_AFICR</name>
<dbReference type="EC" id="5.1.3.13" evidence="3"/>
<dbReference type="Proteomes" id="UP001213907">
    <property type="component" value="Chromosome"/>
</dbReference>
<organism evidence="8 9">
    <name type="scientific">Afipia carboxydohydrogena</name>
    <name type="common">Pseudomonas carboxydohydrogena</name>
    <dbReference type="NCBI Taxonomy" id="290"/>
    <lineage>
        <taxon>Bacteria</taxon>
        <taxon>Pseudomonadati</taxon>
        <taxon>Pseudomonadota</taxon>
        <taxon>Alphaproteobacteria</taxon>
        <taxon>Hyphomicrobiales</taxon>
        <taxon>Nitrobacteraceae</taxon>
        <taxon>Afipia</taxon>
    </lineage>
</organism>
<reference evidence="8 9" key="1">
    <citation type="submission" date="2022-11" db="EMBL/GenBank/DDBJ databases">
        <authorList>
            <person name="Siebert D."/>
            <person name="Busche T."/>
            <person name="Saydam E."/>
            <person name="Kalinowski J."/>
            <person name="Ruckert C."/>
            <person name="Blombach B."/>
        </authorList>
    </citation>
    <scope>NUCLEOTIDE SEQUENCE [LARGE SCALE GENOMIC DNA]</scope>
    <source>
        <strain evidence="8 9">DSM 1083</strain>
    </source>
</reference>
<evidence type="ECO:0000256" key="3">
    <source>
        <dbReference type="ARBA" id="ARBA00012098"/>
    </source>
</evidence>
<dbReference type="InterPro" id="IPR000888">
    <property type="entry name" value="RmlC-like"/>
</dbReference>
<dbReference type="PANTHER" id="PTHR21047">
    <property type="entry name" value="DTDP-6-DEOXY-D-GLUCOSE-3,5 EPIMERASE"/>
    <property type="match status" value="1"/>
</dbReference>
<dbReference type="EMBL" id="CP113162">
    <property type="protein sequence ID" value="WEF50871.1"/>
    <property type="molecule type" value="Genomic_DNA"/>
</dbReference>
<comment type="function">
    <text evidence="2">Catalyzes the epimerization of the C3' and C5'positions of dTDP-6-deoxy-D-xylo-4-hexulose, forming dTDP-6-deoxy-L-lyxo-4-hexulose.</text>
</comment>
<evidence type="ECO:0000256" key="2">
    <source>
        <dbReference type="ARBA" id="ARBA00001997"/>
    </source>
</evidence>
<evidence type="ECO:0000256" key="7">
    <source>
        <dbReference type="ARBA" id="ARBA00033311"/>
    </source>
</evidence>
<dbReference type="PANTHER" id="PTHR21047:SF2">
    <property type="entry name" value="THYMIDINE DIPHOSPHO-4-KETO-RHAMNOSE 3,5-EPIMERASE"/>
    <property type="match status" value="1"/>
</dbReference>
<dbReference type="Gene3D" id="2.60.120.10">
    <property type="entry name" value="Jelly Rolls"/>
    <property type="match status" value="1"/>
</dbReference>
<dbReference type="InterPro" id="IPR014710">
    <property type="entry name" value="RmlC-like_jellyroll"/>
</dbReference>
<dbReference type="SUPFAM" id="SSF51182">
    <property type="entry name" value="RmlC-like cupins"/>
    <property type="match status" value="1"/>
</dbReference>
<evidence type="ECO:0000256" key="1">
    <source>
        <dbReference type="ARBA" id="ARBA00001298"/>
    </source>
</evidence>
<gene>
    <name evidence="8" type="ORF">AFIC_002426</name>
</gene>
<evidence type="ECO:0000256" key="6">
    <source>
        <dbReference type="ARBA" id="ARBA00031424"/>
    </source>
</evidence>
<evidence type="ECO:0000313" key="9">
    <source>
        <dbReference type="Proteomes" id="UP001213907"/>
    </source>
</evidence>
<protein>
    <recommendedName>
        <fullName evidence="4">dTDP-4-dehydrorhamnose 3,5-epimerase</fullName>
        <ecNumber evidence="3">5.1.3.13</ecNumber>
    </recommendedName>
    <alternativeName>
        <fullName evidence="6">Thymidine diphospho-4-keto-rhamnose 3,5-epimerase</fullName>
    </alternativeName>
    <alternativeName>
        <fullName evidence="5">dTDP-4-keto-6-deoxyglucose 3,5-epimerase</fullName>
    </alternativeName>
    <alternativeName>
        <fullName evidence="7">dTDP-6-deoxy-D-xylo-4-hexulose 3,5-epimerase</fullName>
    </alternativeName>
</protein>
<keyword evidence="9" id="KW-1185">Reference proteome</keyword>
<dbReference type="RefSeq" id="WP_275246494.1">
    <property type="nucleotide sequence ID" value="NZ_BAABDX010000001.1"/>
</dbReference>
<sequence>MSDFKTIPVTDTSLGLGDFKPDAPLQLTPAHPIADLDMIDGVTLTPLIPRADGRGALIELMTTRDGAIEPIVHVYLVEAKAGSVRAWVYHRRQYDRLAYTQGRFQVVLYDIREESPTFRKLSSVIIGKERPVLLRIPPYVVHGVKNIGGEDSTFVNMPTNIYNPQNPDKSRIAANDPRIPFSFND</sequence>
<dbReference type="InterPro" id="IPR011051">
    <property type="entry name" value="RmlC_Cupin_sf"/>
</dbReference>
<comment type="catalytic activity">
    <reaction evidence="1">
        <text>dTDP-4-dehydro-6-deoxy-alpha-D-glucose = dTDP-4-dehydro-beta-L-rhamnose</text>
        <dbReference type="Rhea" id="RHEA:16969"/>
        <dbReference type="ChEBI" id="CHEBI:57649"/>
        <dbReference type="ChEBI" id="CHEBI:62830"/>
        <dbReference type="EC" id="5.1.3.13"/>
    </reaction>
</comment>
<evidence type="ECO:0000256" key="5">
    <source>
        <dbReference type="ARBA" id="ARBA00029758"/>
    </source>
</evidence>
<evidence type="ECO:0000256" key="4">
    <source>
        <dbReference type="ARBA" id="ARBA00019595"/>
    </source>
</evidence>
<accession>A0ABY8BPH2</accession>
<evidence type="ECO:0000313" key="8">
    <source>
        <dbReference type="EMBL" id="WEF50871.1"/>
    </source>
</evidence>
<proteinExistence type="predicted"/>